<evidence type="ECO:0000313" key="1">
    <source>
        <dbReference type="EMBL" id="CAG1864970.1"/>
    </source>
</evidence>
<dbReference type="GO" id="GO:0004519">
    <property type="term" value="F:endonuclease activity"/>
    <property type="evidence" value="ECO:0007669"/>
    <property type="project" value="InterPro"/>
</dbReference>
<dbReference type="GO" id="GO:0006364">
    <property type="term" value="P:rRNA processing"/>
    <property type="evidence" value="ECO:0007669"/>
    <property type="project" value="InterPro"/>
</dbReference>
<gene>
    <name evidence="1" type="ORF">GSMUA_06580.1</name>
</gene>
<sequence>MELMGSEGELSAGYKLVPWSCWDQWKFVKESIFSSSPDAVGTALQKISAWRSRGCLPVPIDVTAAFIEIQQKDPFFRLWTLVIDKLLKSDEMLSMLYSMTIIRLVNCFVAHKKTKYSISELADAAGIPRVLVDIRHESSHRDLPSLRLVRLASLKALDWLKHNYWEPQKDAIPDVRKEIRSRLLEMTYLLKTKNSHKSSSNMKQRRLMGTTVLRVGNKLSSQITAKLQSSKNGISMKQISKIVRIIARLYSSYPSEVVSVLLELFQLEIPGFSESIDLEHSDDSSVGVSGSTSSMDELKSIITKLSSKRPRLLLSMLKNVLEMIEVSFVKIQKGEYDIYSSQDHANIHRMSNLCSLSPWLIMNIKTLKDSGLIRLIDEAEALPIHKNTLPKVSLSMLLRKCLTLSVHDKHLLDSVWLLVEMMGDTSVKERLKKLPLLSLKSLDSMEGPTYPDTGSMLLQEEDVVKNATDNLEIMKLNLKSRRKRINGSDSDTTSIWTVAKSWTSCPIGMLPCSFSSTAVLPVLDKFDNELETDVGTNKDAVLNCSAASYGLLDCHTEPSEVGNAFKKLKPSMDDVQCVDCSETTCPMEGRLLIHGMWIKVSEEELQAIESNIRTFC</sequence>
<reference evidence="1" key="1">
    <citation type="submission" date="2021-03" db="EMBL/GenBank/DDBJ databases">
        <authorList>
            <consortium name="Genoscope - CEA"/>
            <person name="William W."/>
        </authorList>
    </citation>
    <scope>NUCLEOTIDE SEQUENCE</scope>
    <source>
        <strain evidence="1">Doubled-haploid Pahang</strain>
    </source>
</reference>
<dbReference type="EMBL" id="HG996475">
    <property type="protein sequence ID" value="CAG1864970.1"/>
    <property type="molecule type" value="Genomic_DNA"/>
</dbReference>
<name>A0A8D7FR81_MUSAM</name>
<dbReference type="Pfam" id="PF04031">
    <property type="entry name" value="Las1"/>
    <property type="match status" value="1"/>
</dbReference>
<accession>A0A8D7FR81</accession>
<proteinExistence type="predicted"/>
<dbReference type="PANTHER" id="PTHR15002:SF0">
    <property type="entry name" value="RIBOSOMAL BIOGENESIS PROTEIN LAS1L"/>
    <property type="match status" value="1"/>
</dbReference>
<dbReference type="InterPro" id="IPR007174">
    <property type="entry name" value="Las1"/>
</dbReference>
<organism evidence="1">
    <name type="scientific">Musa acuminata subsp. malaccensis</name>
    <name type="common">Wild banana</name>
    <name type="synonym">Musa malaccensis</name>
    <dbReference type="NCBI Taxonomy" id="214687"/>
    <lineage>
        <taxon>Eukaryota</taxon>
        <taxon>Viridiplantae</taxon>
        <taxon>Streptophyta</taxon>
        <taxon>Embryophyta</taxon>
        <taxon>Tracheophyta</taxon>
        <taxon>Spermatophyta</taxon>
        <taxon>Magnoliopsida</taxon>
        <taxon>Liliopsida</taxon>
        <taxon>Zingiberales</taxon>
        <taxon>Musaceae</taxon>
        <taxon>Musa</taxon>
    </lineage>
</organism>
<dbReference type="PANTHER" id="PTHR15002">
    <property type="entry name" value="RIBOSOMAL BIOGENESIS PROTEIN LAS1L"/>
    <property type="match status" value="1"/>
</dbReference>
<dbReference type="GO" id="GO:0090730">
    <property type="term" value="C:Las1 complex"/>
    <property type="evidence" value="ECO:0007669"/>
    <property type="project" value="InterPro"/>
</dbReference>
<dbReference type="AlphaFoldDB" id="A0A8D7FR81"/>
<protein>
    <submittedName>
        <fullName evidence="1">(wild Malaysian banana) hypothetical protein</fullName>
    </submittedName>
</protein>